<evidence type="ECO:0000256" key="1">
    <source>
        <dbReference type="ARBA" id="ARBA00023015"/>
    </source>
</evidence>
<dbReference type="Pfam" id="PF07729">
    <property type="entry name" value="FCD"/>
    <property type="match status" value="1"/>
</dbReference>
<dbReference type="Gene3D" id="1.20.120.530">
    <property type="entry name" value="GntR ligand-binding domain-like"/>
    <property type="match status" value="1"/>
</dbReference>
<dbReference type="GO" id="GO:0003677">
    <property type="term" value="F:DNA binding"/>
    <property type="evidence" value="ECO:0007669"/>
    <property type="project" value="UniProtKB-KW"/>
</dbReference>
<dbReference type="InterPro" id="IPR011711">
    <property type="entry name" value="GntR_C"/>
</dbReference>
<dbReference type="PROSITE" id="PS50949">
    <property type="entry name" value="HTH_GNTR"/>
    <property type="match status" value="1"/>
</dbReference>
<evidence type="ECO:0000259" key="4">
    <source>
        <dbReference type="PROSITE" id="PS50949"/>
    </source>
</evidence>
<dbReference type="CDD" id="cd07377">
    <property type="entry name" value="WHTH_GntR"/>
    <property type="match status" value="1"/>
</dbReference>
<dbReference type="EMBL" id="CP003775">
    <property type="protein sequence ID" value="AFQ51155.1"/>
    <property type="molecule type" value="Genomic_DNA"/>
</dbReference>
<dbReference type="PANTHER" id="PTHR43537:SF51">
    <property type="entry name" value="HTH-TYPE TRANSCRIPTIONAL REGULATOR LGOR-RELATED"/>
    <property type="match status" value="1"/>
</dbReference>
<accession>A0A9W3K6L2</accession>
<evidence type="ECO:0000313" key="5">
    <source>
        <dbReference type="EMBL" id="AFQ51155.1"/>
    </source>
</evidence>
<dbReference type="SMART" id="SM00345">
    <property type="entry name" value="HTH_GNTR"/>
    <property type="match status" value="1"/>
</dbReference>
<keyword evidence="2" id="KW-0238">DNA-binding</keyword>
<organism evidence="5 6">
    <name type="scientific">Burkholderia cepacia GG4</name>
    <dbReference type="NCBI Taxonomy" id="1009846"/>
    <lineage>
        <taxon>Bacteria</taxon>
        <taxon>Pseudomonadati</taxon>
        <taxon>Pseudomonadota</taxon>
        <taxon>Betaproteobacteria</taxon>
        <taxon>Burkholderiales</taxon>
        <taxon>Burkholderiaceae</taxon>
        <taxon>Burkholderia</taxon>
        <taxon>Burkholderia cepacia complex</taxon>
    </lineage>
</organism>
<evidence type="ECO:0000256" key="3">
    <source>
        <dbReference type="ARBA" id="ARBA00023163"/>
    </source>
</evidence>
<dbReference type="InterPro" id="IPR036390">
    <property type="entry name" value="WH_DNA-bd_sf"/>
</dbReference>
<dbReference type="InterPro" id="IPR000524">
    <property type="entry name" value="Tscrpt_reg_HTH_GntR"/>
</dbReference>
<keyword evidence="1" id="KW-0805">Transcription regulation</keyword>
<dbReference type="SMART" id="SM00895">
    <property type="entry name" value="FCD"/>
    <property type="match status" value="1"/>
</dbReference>
<name>A0A9W3K6L2_BURCE</name>
<dbReference type="Gene3D" id="1.10.10.10">
    <property type="entry name" value="Winged helix-like DNA-binding domain superfamily/Winged helix DNA-binding domain"/>
    <property type="match status" value="1"/>
</dbReference>
<dbReference type="Proteomes" id="UP000032866">
    <property type="component" value="Chromosome 2"/>
</dbReference>
<dbReference type="PANTHER" id="PTHR43537">
    <property type="entry name" value="TRANSCRIPTIONAL REGULATOR, GNTR FAMILY"/>
    <property type="match status" value="1"/>
</dbReference>
<evidence type="ECO:0000256" key="2">
    <source>
        <dbReference type="ARBA" id="ARBA00023125"/>
    </source>
</evidence>
<dbReference type="SUPFAM" id="SSF46785">
    <property type="entry name" value="Winged helix' DNA-binding domain"/>
    <property type="match status" value="1"/>
</dbReference>
<dbReference type="RefSeq" id="WP_014899918.1">
    <property type="nucleotide sequence ID" value="NC_018514.1"/>
</dbReference>
<dbReference type="AlphaFoldDB" id="A0A9W3K6L2"/>
<dbReference type="Pfam" id="PF00392">
    <property type="entry name" value="GntR"/>
    <property type="match status" value="1"/>
</dbReference>
<dbReference type="KEGG" id="bct:GEM_4766"/>
<dbReference type="InterPro" id="IPR036388">
    <property type="entry name" value="WH-like_DNA-bd_sf"/>
</dbReference>
<proteinExistence type="predicted"/>
<protein>
    <submittedName>
        <fullName evidence="5">Transcriptional regulator, GntR family</fullName>
    </submittedName>
</protein>
<dbReference type="GO" id="GO:0003700">
    <property type="term" value="F:DNA-binding transcription factor activity"/>
    <property type="evidence" value="ECO:0007669"/>
    <property type="project" value="InterPro"/>
</dbReference>
<gene>
    <name evidence="5" type="ORF">GEM_4766</name>
</gene>
<evidence type="ECO:0000313" key="6">
    <source>
        <dbReference type="Proteomes" id="UP000032866"/>
    </source>
</evidence>
<feature type="domain" description="HTH gntR-type" evidence="4">
    <location>
        <begin position="8"/>
        <end position="75"/>
    </location>
</feature>
<dbReference type="InterPro" id="IPR008920">
    <property type="entry name" value="TF_FadR/GntR_C"/>
</dbReference>
<dbReference type="SUPFAM" id="SSF48008">
    <property type="entry name" value="GntR ligand-binding domain-like"/>
    <property type="match status" value="1"/>
</dbReference>
<sequence>MEDRFCAAPDSVALQQKIKELIATGEFEMGGKISEDQLTTRFGAGRATIRHALASLSAVGLLDVRPRVGTFVFSLDLEEFDELNTLREVLECAAIRISMESNRRIFLQCMQENLEKASTLTFRSNHHLEYRMLDREFHRLPFVCARNKYLTEAYGNIEIKIWTMRSLLTFPDAHYNASLESHRSVVELLTDGHVELACERLQKHIKTSFSPREKNLLRSFDG</sequence>
<reference evidence="5 6" key="1">
    <citation type="journal article" date="2012" name="J. Bacteriol.">
        <title>Complete Genome Sequence of Burkholderia sp. Strain GG4, a Betaproteobacterium That Reduces 3-Oxo-N-Acylhomoserine Lactones and Produces Different N-Acylhomoserine Lactones.</title>
        <authorList>
            <person name="Hong K.W."/>
            <person name="Koh C.L."/>
            <person name="Sam C.K."/>
            <person name="Yin W.F."/>
            <person name="Chan K.G."/>
        </authorList>
    </citation>
    <scope>NUCLEOTIDE SEQUENCE [LARGE SCALE GENOMIC DNA]</scope>
    <source>
        <strain evidence="5 6">GG4</strain>
    </source>
</reference>
<keyword evidence="3" id="KW-0804">Transcription</keyword>